<keyword evidence="3" id="KW-1185">Reference proteome</keyword>
<comment type="caution">
    <text evidence="2">The sequence shown here is derived from an EMBL/GenBank/DDBJ whole genome shotgun (WGS) entry which is preliminary data.</text>
</comment>
<evidence type="ECO:0000313" key="2">
    <source>
        <dbReference type="EMBL" id="MBW0144920.1"/>
    </source>
</evidence>
<gene>
    <name evidence="2" type="ORF">KTQ36_06380</name>
</gene>
<accession>A0ABS6V6E0</accession>
<evidence type="ECO:0000313" key="3">
    <source>
        <dbReference type="Proteomes" id="UP000698028"/>
    </source>
</evidence>
<keyword evidence="1" id="KW-0732">Signal</keyword>
<name>A0ABS6V6E0_9SPHN</name>
<dbReference type="RefSeq" id="WP_218632869.1">
    <property type="nucleotide sequence ID" value="NZ_JAHVAH010000001.1"/>
</dbReference>
<reference evidence="2 3" key="1">
    <citation type="submission" date="2021-07" db="EMBL/GenBank/DDBJ databases">
        <title>The draft genome sequence of Sphingomicrobium sp. B8.</title>
        <authorList>
            <person name="Mu L."/>
        </authorList>
    </citation>
    <scope>NUCLEOTIDE SEQUENCE [LARGE SCALE GENOMIC DNA]</scope>
    <source>
        <strain evidence="2 3">B8</strain>
    </source>
</reference>
<proteinExistence type="predicted"/>
<sequence length="265" mass="29094">MSILDFKTFILVGAGVVFGASPAMAQHATSPAPTSPTENLHRGYDQRQTTFSAQRFGRRTSGEDLRRMLFSEEAIIDANMITPSLDADIYRYAREMGDCLIESMGDEVERILGRAYTDEDGTIRIEAGDVELRTACIMQRGHLVPRETLNAALAEAFIARAEATFEDRAMSVDVNEAEDFTGLVPGAAHDFTMVGRCAAVYSPGLVQDVLATEPGSSDERDALNRLYAATPECGLAKSPRKVPTSYQRSVFATGLYHWWRRGRAG</sequence>
<protein>
    <submittedName>
        <fullName evidence="2">Uncharacterized protein</fullName>
    </submittedName>
</protein>
<feature type="signal peptide" evidence="1">
    <location>
        <begin position="1"/>
        <end position="25"/>
    </location>
</feature>
<organism evidence="2 3">
    <name type="scientific">Sphingomicrobium clamense</name>
    <dbReference type="NCBI Taxonomy" id="2851013"/>
    <lineage>
        <taxon>Bacteria</taxon>
        <taxon>Pseudomonadati</taxon>
        <taxon>Pseudomonadota</taxon>
        <taxon>Alphaproteobacteria</taxon>
        <taxon>Sphingomonadales</taxon>
        <taxon>Sphingomonadaceae</taxon>
        <taxon>Sphingomicrobium</taxon>
    </lineage>
</organism>
<evidence type="ECO:0000256" key="1">
    <source>
        <dbReference type="SAM" id="SignalP"/>
    </source>
</evidence>
<feature type="chain" id="PRO_5045252254" evidence="1">
    <location>
        <begin position="26"/>
        <end position="265"/>
    </location>
</feature>
<dbReference type="Proteomes" id="UP000698028">
    <property type="component" value="Unassembled WGS sequence"/>
</dbReference>
<dbReference type="EMBL" id="JAHVAH010000001">
    <property type="protein sequence ID" value="MBW0144920.1"/>
    <property type="molecule type" value="Genomic_DNA"/>
</dbReference>